<dbReference type="AlphaFoldDB" id="A0A835YP80"/>
<evidence type="ECO:0000313" key="3">
    <source>
        <dbReference type="Proteomes" id="UP000664859"/>
    </source>
</evidence>
<name>A0A835YP80_9STRA</name>
<proteinExistence type="predicted"/>
<feature type="compositionally biased region" description="Polar residues" evidence="1">
    <location>
        <begin position="1"/>
        <end position="10"/>
    </location>
</feature>
<organism evidence="2 3">
    <name type="scientific">Tribonema minus</name>
    <dbReference type="NCBI Taxonomy" id="303371"/>
    <lineage>
        <taxon>Eukaryota</taxon>
        <taxon>Sar</taxon>
        <taxon>Stramenopiles</taxon>
        <taxon>Ochrophyta</taxon>
        <taxon>PX clade</taxon>
        <taxon>Xanthophyceae</taxon>
        <taxon>Tribonematales</taxon>
        <taxon>Tribonemataceae</taxon>
        <taxon>Tribonema</taxon>
    </lineage>
</organism>
<protein>
    <submittedName>
        <fullName evidence="2">Uncharacterized protein</fullName>
    </submittedName>
</protein>
<gene>
    <name evidence="2" type="ORF">JKP88DRAFT_347015</name>
</gene>
<evidence type="ECO:0000313" key="2">
    <source>
        <dbReference type="EMBL" id="KAG5177472.1"/>
    </source>
</evidence>
<evidence type="ECO:0000256" key="1">
    <source>
        <dbReference type="SAM" id="MobiDB-lite"/>
    </source>
</evidence>
<dbReference type="EMBL" id="JAFCMP010000525">
    <property type="protein sequence ID" value="KAG5177472.1"/>
    <property type="molecule type" value="Genomic_DNA"/>
</dbReference>
<feature type="region of interest" description="Disordered" evidence="1">
    <location>
        <begin position="1"/>
        <end position="28"/>
    </location>
</feature>
<sequence>MVGSQLQFRTGQPAATKRSDGSIEEPDSSPQIFAFAETAKAIIKLAPAAWLRGDAQQRRRIAQQLVGVSCERRCPRDVARAALDAVVKVVRAEARSACAAATAAAGAEGAEEGGEGGEEGGFSAAAGAVAAVLRLYRSRVAWQWEFQQFDRDESRASPDLLGMGRAIEHFTDTLFTGTHGELLAQFLYLNIADERLSVAATLSAETTQRLVEARRDYAHVAAALVDARRDYARVAAVRQYGYGALARCAVLGRGALGTRPLAKLLRTRLDAAAAAAAAAADGRRAAAGEPDPALRARLCALAWGALAAGAQLRRAALTSALAASAPAGYCMTQVRGGAAPRRRRRSAVCGVRAVLAASAPAGYCMKQDLVARDVVTRVVAALGARDVLEAVLEEASARAPPASGGGGQPWADPAAATLLCALAGALRRARRCRRTAAALETALCVVADCSNAQAREAVAAAAVAHRLGCALDSGDLEALKDAFPEGGAGLQAAELIFDQATRDCRWELALLAGLAHGAVGSRSGGNDGGSGAAASAVHAAAQCVLEQYASCAWQGAAPIAAERAVAWLLRRSHV</sequence>
<comment type="caution">
    <text evidence="2">The sequence shown here is derived from an EMBL/GenBank/DDBJ whole genome shotgun (WGS) entry which is preliminary data.</text>
</comment>
<dbReference type="Proteomes" id="UP000664859">
    <property type="component" value="Unassembled WGS sequence"/>
</dbReference>
<accession>A0A835YP80</accession>
<reference evidence="2" key="1">
    <citation type="submission" date="2021-02" db="EMBL/GenBank/DDBJ databases">
        <title>First Annotated Genome of the Yellow-green Alga Tribonema minus.</title>
        <authorList>
            <person name="Mahan K.M."/>
        </authorList>
    </citation>
    <scope>NUCLEOTIDE SEQUENCE</scope>
    <source>
        <strain evidence="2">UTEX B ZZ1240</strain>
    </source>
</reference>
<keyword evidence="3" id="KW-1185">Reference proteome</keyword>